<dbReference type="InterPro" id="IPR021903">
    <property type="entry name" value="DUF3515"/>
</dbReference>
<accession>A0A0L8KRQ8</accession>
<organism evidence="1 2">
    <name type="scientific">Streptomyces resistomycificus</name>
    <dbReference type="NCBI Taxonomy" id="67356"/>
    <lineage>
        <taxon>Bacteria</taxon>
        <taxon>Bacillati</taxon>
        <taxon>Actinomycetota</taxon>
        <taxon>Actinomycetes</taxon>
        <taxon>Kitasatosporales</taxon>
        <taxon>Streptomycetaceae</taxon>
        <taxon>Streptomyces</taxon>
        <taxon>Streptomyces aurantiacus group</taxon>
    </lineage>
</organism>
<dbReference type="EMBL" id="LGUS01000233">
    <property type="protein sequence ID" value="KOG28570.1"/>
    <property type="molecule type" value="Genomic_DNA"/>
</dbReference>
<proteinExistence type="predicted"/>
<dbReference type="PATRIC" id="fig|67356.5.peg.8467"/>
<comment type="caution">
    <text evidence="1">The sequence shown here is derived from an EMBL/GenBank/DDBJ whole genome shotgun (WGS) entry which is preliminary data.</text>
</comment>
<evidence type="ECO:0000313" key="2">
    <source>
        <dbReference type="Proteomes" id="UP000037251"/>
    </source>
</evidence>
<dbReference type="eggNOG" id="ENOG5032SM3">
    <property type="taxonomic scope" value="Bacteria"/>
</dbReference>
<protein>
    <recommendedName>
        <fullName evidence="3">DUF3515 domain-containing protein</fullName>
    </recommendedName>
</protein>
<evidence type="ECO:0000313" key="1">
    <source>
        <dbReference type="EMBL" id="KOG28570.1"/>
    </source>
</evidence>
<dbReference type="Pfam" id="PF12028">
    <property type="entry name" value="DUF3515"/>
    <property type="match status" value="1"/>
</dbReference>
<dbReference type="Proteomes" id="UP000037251">
    <property type="component" value="Unassembled WGS sequence"/>
</dbReference>
<reference evidence="2" key="1">
    <citation type="submission" date="2015-07" db="EMBL/GenBank/DDBJ databases">
        <authorList>
            <person name="Ju K.-S."/>
            <person name="Doroghazi J.R."/>
            <person name="Metcalf W.W."/>
        </authorList>
    </citation>
    <scope>NUCLEOTIDE SEQUENCE [LARGE SCALE GENOMIC DNA]</scope>
    <source>
        <strain evidence="2">NRRL 2290</strain>
    </source>
</reference>
<gene>
    <name evidence="1" type="ORF">ADK37_39585</name>
</gene>
<evidence type="ECO:0008006" key="3">
    <source>
        <dbReference type="Google" id="ProtNLM"/>
    </source>
</evidence>
<keyword evidence="2" id="KW-1185">Reference proteome</keyword>
<dbReference type="AlphaFoldDB" id="A0A0L8KRQ8"/>
<name>A0A0L8KRQ8_9ACTN</name>
<sequence length="157" mass="16566">MAAAVGLLTGTALVVTELNSPTFGLEAAPRGDAPECARVAKDSPDGVGGQRRDDVTLPGVAVWGDGSVVLRCGLRPPAPTVDHCLTVDDVDWVWREARSRDGEKVLITYGRNPAVELTVSDRVTAIDDVLVELSHAVRPIRQKNECVSAADVPATVS</sequence>
<dbReference type="STRING" id="67356.AQJ84_36985"/>